<feature type="transmembrane region" description="Helical" evidence="8">
    <location>
        <begin position="342"/>
        <end position="365"/>
    </location>
</feature>
<dbReference type="PANTHER" id="PTHR12035">
    <property type="entry name" value="SIALIC ACID BINDING IMMUNOGLOBULIN-LIKE LECTIN"/>
    <property type="match status" value="1"/>
</dbReference>
<dbReference type="GO" id="GO:0005886">
    <property type="term" value="C:plasma membrane"/>
    <property type="evidence" value="ECO:0007669"/>
    <property type="project" value="TreeGrafter"/>
</dbReference>
<name>A0A1S3WTW1_ERIEU</name>
<keyword evidence="2 8" id="KW-0812">Transmembrane</keyword>
<feature type="signal peptide" evidence="9">
    <location>
        <begin position="1"/>
        <end position="15"/>
    </location>
</feature>
<evidence type="ECO:0000256" key="3">
    <source>
        <dbReference type="ARBA" id="ARBA00022734"/>
    </source>
</evidence>
<dbReference type="InterPro" id="IPR036179">
    <property type="entry name" value="Ig-like_dom_sf"/>
</dbReference>
<dbReference type="InterPro" id="IPR013106">
    <property type="entry name" value="Ig_V-set"/>
</dbReference>
<keyword evidence="6 8" id="KW-0472">Membrane</keyword>
<evidence type="ECO:0000256" key="2">
    <source>
        <dbReference type="ARBA" id="ARBA00022692"/>
    </source>
</evidence>
<dbReference type="InterPro" id="IPR013783">
    <property type="entry name" value="Ig-like_fold"/>
</dbReference>
<evidence type="ECO:0000313" key="11">
    <source>
        <dbReference type="Proteomes" id="UP001652624"/>
    </source>
</evidence>
<evidence type="ECO:0000256" key="8">
    <source>
        <dbReference type="SAM" id="Phobius"/>
    </source>
</evidence>
<dbReference type="GO" id="GO:0007155">
    <property type="term" value="P:cell adhesion"/>
    <property type="evidence" value="ECO:0007669"/>
    <property type="project" value="UniProtKB-KW"/>
</dbReference>
<comment type="similarity">
    <text evidence="7">Belongs to the immunoglobulin superfamily. SIGLEC (sialic acid binding Ig-like lectin) family.</text>
</comment>
<sequence length="388" mass="42465">MLLRLLPLLWAGSLAQDSGFQPQIQELVTVQEGLCVPVPCRVPRHHMFFLFYHNVHGYWFREGADTAQDAPVATTNPHREVQKDTLGRFIFLGDLRTQDCTLFIRDAKNTDQGKYFFKIETEHPSYHPKSKLSQVQVTVLTHTPNILIPGTLESGYTVNLNCSVPWACEKGTPPTFSWIGGAITSQGPSTPFSSVLTLTPRPQDHGSSLTCQVIFPGANVSTERTVQLSVTYPPHSMTVTAFLGNSTGPMAVRNGSSLQVPEGQSLHLVCEADSNPPSDLRWSRDKLALSPSLLGGPAVLVLPQVDARDQGTLTCRAQNPLGSQHVTLSLSLQRSPEPLAELVLVAILEAAVKSLLLLLCLVILLRRSHSKEVFRTSGSKEDTNTTKC</sequence>
<keyword evidence="9" id="KW-0732">Signal</keyword>
<dbReference type="Pfam" id="PF13895">
    <property type="entry name" value="Ig_2"/>
    <property type="match status" value="1"/>
</dbReference>
<gene>
    <name evidence="12" type="primary">LOC103126082</name>
</gene>
<dbReference type="InterPro" id="IPR003599">
    <property type="entry name" value="Ig_sub"/>
</dbReference>
<dbReference type="SUPFAM" id="SSF48726">
    <property type="entry name" value="Immunoglobulin"/>
    <property type="match status" value="3"/>
</dbReference>
<evidence type="ECO:0000256" key="4">
    <source>
        <dbReference type="ARBA" id="ARBA00022889"/>
    </source>
</evidence>
<reference evidence="11" key="1">
    <citation type="submission" date="2025-05" db="UniProtKB">
        <authorList>
            <consortium name="RefSeq"/>
        </authorList>
    </citation>
    <scope>NUCLEOTIDE SEQUENCE [LARGE SCALE GENOMIC DNA]</scope>
</reference>
<comment type="subcellular location">
    <subcellularLocation>
        <location evidence="1">Membrane</location>
        <topology evidence="1">Single-pass type I membrane protein</topology>
    </subcellularLocation>
</comment>
<accession>A0A1S3WTW1</accession>
<feature type="domain" description="Ig-like" evidence="10">
    <location>
        <begin position="144"/>
        <end position="227"/>
    </location>
</feature>
<keyword evidence="5 8" id="KW-1133">Transmembrane helix</keyword>
<evidence type="ECO:0000256" key="6">
    <source>
        <dbReference type="ARBA" id="ARBA00023136"/>
    </source>
</evidence>
<evidence type="ECO:0000256" key="5">
    <source>
        <dbReference type="ARBA" id="ARBA00022989"/>
    </source>
</evidence>
<evidence type="ECO:0000259" key="10">
    <source>
        <dbReference type="PROSITE" id="PS50835"/>
    </source>
</evidence>
<reference evidence="12" key="2">
    <citation type="submission" date="2025-08" db="UniProtKB">
        <authorList>
            <consortium name="RefSeq"/>
        </authorList>
    </citation>
    <scope>IDENTIFICATION</scope>
</reference>
<dbReference type="Pfam" id="PF07686">
    <property type="entry name" value="V-set"/>
    <property type="match status" value="1"/>
</dbReference>
<dbReference type="SMART" id="SM00408">
    <property type="entry name" value="IGc2"/>
    <property type="match status" value="1"/>
</dbReference>
<dbReference type="InterPro" id="IPR003598">
    <property type="entry name" value="Ig_sub2"/>
</dbReference>
<feature type="domain" description="Ig-like" evidence="10">
    <location>
        <begin position="249"/>
        <end position="331"/>
    </location>
</feature>
<dbReference type="SMART" id="SM00409">
    <property type="entry name" value="IG"/>
    <property type="match status" value="3"/>
</dbReference>
<dbReference type="AlphaFoldDB" id="A0A1S3WTW1"/>
<protein>
    <submittedName>
        <fullName evidence="12">Sialic acid-binding Ig-like lectin 13</fullName>
    </submittedName>
</protein>
<dbReference type="eggNOG" id="ENOG502S41V">
    <property type="taxonomic scope" value="Eukaryota"/>
</dbReference>
<dbReference type="Proteomes" id="UP001652624">
    <property type="component" value="Chromosome 2"/>
</dbReference>
<proteinExistence type="inferred from homology"/>
<dbReference type="GO" id="GO:0033691">
    <property type="term" value="F:sialic acid binding"/>
    <property type="evidence" value="ECO:0007669"/>
    <property type="project" value="TreeGrafter"/>
</dbReference>
<keyword evidence="4" id="KW-0130">Cell adhesion</keyword>
<evidence type="ECO:0000256" key="7">
    <source>
        <dbReference type="ARBA" id="ARBA00038361"/>
    </source>
</evidence>
<feature type="domain" description="Ig-like" evidence="10">
    <location>
        <begin position="22"/>
        <end position="133"/>
    </location>
</feature>
<dbReference type="RefSeq" id="XP_016049717.2">
    <property type="nucleotide sequence ID" value="XM_016194231.2"/>
</dbReference>
<dbReference type="PANTHER" id="PTHR12035:SF136">
    <property type="entry name" value="MYELOID CELL SURFACE ANTIGEN CD33"/>
    <property type="match status" value="1"/>
</dbReference>
<dbReference type="GeneID" id="103126082"/>
<dbReference type="InterPro" id="IPR051036">
    <property type="entry name" value="SIGLEC"/>
</dbReference>
<dbReference type="InParanoid" id="A0A1S3WTW1"/>
<dbReference type="InterPro" id="IPR007110">
    <property type="entry name" value="Ig-like_dom"/>
</dbReference>
<evidence type="ECO:0000256" key="9">
    <source>
        <dbReference type="SAM" id="SignalP"/>
    </source>
</evidence>
<dbReference type="STRING" id="9365.ENSEEUP00000008023"/>
<feature type="chain" id="PRO_5045546079" evidence="9">
    <location>
        <begin position="16"/>
        <end position="388"/>
    </location>
</feature>
<evidence type="ECO:0000313" key="12">
    <source>
        <dbReference type="RefSeq" id="XP_016049717.2"/>
    </source>
</evidence>
<evidence type="ECO:0000256" key="1">
    <source>
        <dbReference type="ARBA" id="ARBA00004479"/>
    </source>
</evidence>
<dbReference type="GO" id="GO:0030246">
    <property type="term" value="F:carbohydrate binding"/>
    <property type="evidence" value="ECO:0007669"/>
    <property type="project" value="UniProtKB-KW"/>
</dbReference>
<dbReference type="OrthoDB" id="10012075at2759"/>
<keyword evidence="11" id="KW-1185">Reference proteome</keyword>
<keyword evidence="3" id="KW-0430">Lectin</keyword>
<dbReference type="PROSITE" id="PS50835">
    <property type="entry name" value="IG_LIKE"/>
    <property type="match status" value="3"/>
</dbReference>
<dbReference type="Gene3D" id="2.60.40.10">
    <property type="entry name" value="Immunoglobulins"/>
    <property type="match status" value="3"/>
</dbReference>
<organism evidence="11 12">
    <name type="scientific">Erinaceus europaeus</name>
    <name type="common">Western European hedgehog</name>
    <dbReference type="NCBI Taxonomy" id="9365"/>
    <lineage>
        <taxon>Eukaryota</taxon>
        <taxon>Metazoa</taxon>
        <taxon>Chordata</taxon>
        <taxon>Craniata</taxon>
        <taxon>Vertebrata</taxon>
        <taxon>Euteleostomi</taxon>
        <taxon>Mammalia</taxon>
        <taxon>Eutheria</taxon>
        <taxon>Laurasiatheria</taxon>
        <taxon>Eulipotyphla</taxon>
        <taxon>Erinaceidae</taxon>
        <taxon>Erinaceinae</taxon>
        <taxon>Erinaceus</taxon>
    </lineage>
</organism>